<accession>A0A345Y3H6</accession>
<evidence type="ECO:0000313" key="3">
    <source>
        <dbReference type="Proteomes" id="UP000254537"/>
    </source>
</evidence>
<protein>
    <recommendedName>
        <fullName evidence="4">DUF2845 domain-containing protein</fullName>
    </recommendedName>
</protein>
<dbReference type="EMBL" id="CP031337">
    <property type="protein sequence ID" value="AXK38478.1"/>
    <property type="molecule type" value="Genomic_DNA"/>
</dbReference>
<organism evidence="2 3">
    <name type="scientific">Crenobacter cavernae</name>
    <dbReference type="NCBI Taxonomy" id="2290923"/>
    <lineage>
        <taxon>Bacteria</taxon>
        <taxon>Pseudomonadati</taxon>
        <taxon>Pseudomonadota</taxon>
        <taxon>Betaproteobacteria</taxon>
        <taxon>Neisseriales</taxon>
        <taxon>Neisseriaceae</taxon>
        <taxon>Crenobacter</taxon>
    </lineage>
</organism>
<evidence type="ECO:0008006" key="4">
    <source>
        <dbReference type="Google" id="ProtNLM"/>
    </source>
</evidence>
<dbReference type="KEGG" id="ccah:DWG20_03015"/>
<keyword evidence="1" id="KW-0732">Signal</keyword>
<evidence type="ECO:0000256" key="1">
    <source>
        <dbReference type="SAM" id="SignalP"/>
    </source>
</evidence>
<reference evidence="2 3" key="1">
    <citation type="submission" date="2018-07" db="EMBL/GenBank/DDBJ databases">
        <title>Crenobacter cavernae sp. nov., isolated from a karst cave.</title>
        <authorList>
            <person name="Zhu H."/>
        </authorList>
    </citation>
    <scope>NUCLEOTIDE SEQUENCE [LARGE SCALE GENOMIC DNA]</scope>
    <source>
        <strain evidence="2 3">K1W11S-77</strain>
    </source>
</reference>
<feature type="chain" id="PRO_5016855782" description="DUF2845 domain-containing protein" evidence="1">
    <location>
        <begin position="20"/>
        <end position="147"/>
    </location>
</feature>
<dbReference type="Proteomes" id="UP000254537">
    <property type="component" value="Chromosome"/>
</dbReference>
<proteinExistence type="predicted"/>
<evidence type="ECO:0000313" key="2">
    <source>
        <dbReference type="EMBL" id="AXK38478.1"/>
    </source>
</evidence>
<dbReference type="RefSeq" id="WP_115432418.1">
    <property type="nucleotide sequence ID" value="NZ_CP031337.1"/>
</dbReference>
<dbReference type="AlphaFoldDB" id="A0A345Y3H6"/>
<gene>
    <name evidence="2" type="ORF">DWG20_03015</name>
</gene>
<sequence>MKRALLALTLVGAATLAEAAVERCYYLRDRHQSVAARLVLEHGRVAGKLAFLPHEKDGRRGRIKPAPLAQGGRAAVRYDYLIEGQRQRRDLIVRVRPDHFAYLDGEWREVPGSVYHERLKNPARARWSAPVPAVSCRLPALRRALEY</sequence>
<name>A0A345Y3H6_9NEIS</name>
<feature type="signal peptide" evidence="1">
    <location>
        <begin position="1"/>
        <end position="19"/>
    </location>
</feature>